<keyword evidence="4" id="KW-1185">Reference proteome</keyword>
<feature type="region of interest" description="Disordered" evidence="2">
    <location>
        <begin position="1"/>
        <end position="20"/>
    </location>
</feature>
<dbReference type="PANTHER" id="PTHR31087">
    <property type="match status" value="1"/>
</dbReference>
<accession>A0A9Q0GUR4</accession>
<dbReference type="SUPFAM" id="SSF54518">
    <property type="entry name" value="Tubby C-terminal domain-like"/>
    <property type="match status" value="1"/>
</dbReference>
<evidence type="ECO:0000256" key="1">
    <source>
        <dbReference type="ARBA" id="ARBA00005437"/>
    </source>
</evidence>
<dbReference type="InterPro" id="IPR007612">
    <property type="entry name" value="LOR"/>
</dbReference>
<dbReference type="PANTHER" id="PTHR31087:SF153">
    <property type="entry name" value="PROTEIN LURP-ONE-RELATED 11"/>
    <property type="match status" value="1"/>
</dbReference>
<dbReference type="AlphaFoldDB" id="A0A9Q0GUR4"/>
<evidence type="ECO:0000313" key="4">
    <source>
        <dbReference type="Proteomes" id="UP001141806"/>
    </source>
</evidence>
<dbReference type="InterPro" id="IPR025659">
    <property type="entry name" value="Tubby-like_C"/>
</dbReference>
<reference evidence="3" key="1">
    <citation type="journal article" date="2023" name="Plant J.">
        <title>The genome of the king protea, Protea cynaroides.</title>
        <authorList>
            <person name="Chang J."/>
            <person name="Duong T.A."/>
            <person name="Schoeman C."/>
            <person name="Ma X."/>
            <person name="Roodt D."/>
            <person name="Barker N."/>
            <person name="Li Z."/>
            <person name="Van de Peer Y."/>
            <person name="Mizrachi E."/>
        </authorList>
    </citation>
    <scope>NUCLEOTIDE SEQUENCE</scope>
    <source>
        <tissue evidence="3">Young leaves</tissue>
    </source>
</reference>
<dbReference type="Gene3D" id="2.40.160.200">
    <property type="entry name" value="LURP1-related"/>
    <property type="match status" value="1"/>
</dbReference>
<dbReference type="InterPro" id="IPR038595">
    <property type="entry name" value="LOR_sf"/>
</dbReference>
<name>A0A9Q0GUR4_9MAGN</name>
<sequence length="252" mass="28107">MAKVYPQRSLSSSSSSATVASPSSYVTTRRETFTIWMKSLVLHGNGCTVYNSNGEIVYRIDNYDEKCRDEVDLMDFGGNVLFTVRRKKLKLLGCWEGYRCNASRENKEKPWFQVRKLSWILKGRSSCKVTAHSDQDQESGPSRFMIERLIAGKSGYRILDQSGEPVAEVKLKHSPSGVSLGNDILTLVVEPQVDHSLIMGFVTVYSLISNRMKKDGRGSYEIVEAILCSQLEGFIMGDDGNPDDLQGSRIGG</sequence>
<gene>
    <name evidence="3" type="ORF">NE237_030995</name>
</gene>
<evidence type="ECO:0000313" key="3">
    <source>
        <dbReference type="EMBL" id="KAJ4954163.1"/>
    </source>
</evidence>
<organism evidence="3 4">
    <name type="scientific">Protea cynaroides</name>
    <dbReference type="NCBI Taxonomy" id="273540"/>
    <lineage>
        <taxon>Eukaryota</taxon>
        <taxon>Viridiplantae</taxon>
        <taxon>Streptophyta</taxon>
        <taxon>Embryophyta</taxon>
        <taxon>Tracheophyta</taxon>
        <taxon>Spermatophyta</taxon>
        <taxon>Magnoliopsida</taxon>
        <taxon>Proteales</taxon>
        <taxon>Proteaceae</taxon>
        <taxon>Protea</taxon>
    </lineage>
</organism>
<evidence type="ECO:0000256" key="2">
    <source>
        <dbReference type="SAM" id="MobiDB-lite"/>
    </source>
</evidence>
<protein>
    <submittedName>
        <fullName evidence="3">Uncharacterized protein</fullName>
    </submittedName>
</protein>
<dbReference type="OrthoDB" id="652749at2759"/>
<feature type="compositionally biased region" description="Low complexity" evidence="2">
    <location>
        <begin position="9"/>
        <end position="20"/>
    </location>
</feature>
<comment type="similarity">
    <text evidence="1">Belongs to the LOR family.</text>
</comment>
<proteinExistence type="inferred from homology"/>
<dbReference type="Pfam" id="PF04525">
    <property type="entry name" value="LOR"/>
    <property type="match status" value="1"/>
</dbReference>
<dbReference type="Proteomes" id="UP001141806">
    <property type="component" value="Unassembled WGS sequence"/>
</dbReference>
<comment type="caution">
    <text evidence="3">The sequence shown here is derived from an EMBL/GenBank/DDBJ whole genome shotgun (WGS) entry which is preliminary data.</text>
</comment>
<dbReference type="EMBL" id="JAMYWD010000012">
    <property type="protein sequence ID" value="KAJ4954163.1"/>
    <property type="molecule type" value="Genomic_DNA"/>
</dbReference>